<dbReference type="AlphaFoldDB" id="A0A8X6I751"/>
<protein>
    <submittedName>
        <fullName evidence="1">Uncharacterized protein</fullName>
    </submittedName>
</protein>
<name>A0A8X6I751_TRICU</name>
<reference evidence="1" key="1">
    <citation type="submission" date="2020-07" db="EMBL/GenBank/DDBJ databases">
        <title>Multicomponent nature underlies the extraordinary mechanical properties of spider dragline silk.</title>
        <authorList>
            <person name="Kono N."/>
            <person name="Nakamura H."/>
            <person name="Mori M."/>
            <person name="Yoshida Y."/>
            <person name="Ohtoshi R."/>
            <person name="Malay A.D."/>
            <person name="Moran D.A.P."/>
            <person name="Tomita M."/>
            <person name="Numata K."/>
            <person name="Arakawa K."/>
        </authorList>
    </citation>
    <scope>NUCLEOTIDE SEQUENCE</scope>
</reference>
<accession>A0A8X6I751</accession>
<evidence type="ECO:0000313" key="1">
    <source>
        <dbReference type="EMBL" id="GFR16714.1"/>
    </source>
</evidence>
<evidence type="ECO:0000313" key="2">
    <source>
        <dbReference type="Proteomes" id="UP000887116"/>
    </source>
</evidence>
<dbReference type="OrthoDB" id="10314514at2759"/>
<sequence length="136" mass="15643">MKSRIYESSSGFPRMSLKTCLPASSWIGLSLIEEDLHETVTMAMQRVVNGSRKGEEQMTFRTTSFANLTRTYDGKANVPRILLSKKIYLVKKIFLRYLFSPYVSMNCFESLELDEIRKCSGCLPETSIFKKSIMFI</sequence>
<dbReference type="EMBL" id="BMAO01037291">
    <property type="protein sequence ID" value="GFR16714.1"/>
    <property type="molecule type" value="Genomic_DNA"/>
</dbReference>
<dbReference type="Proteomes" id="UP000887116">
    <property type="component" value="Unassembled WGS sequence"/>
</dbReference>
<organism evidence="1 2">
    <name type="scientific">Trichonephila clavata</name>
    <name type="common">Joro spider</name>
    <name type="synonym">Nephila clavata</name>
    <dbReference type="NCBI Taxonomy" id="2740835"/>
    <lineage>
        <taxon>Eukaryota</taxon>
        <taxon>Metazoa</taxon>
        <taxon>Ecdysozoa</taxon>
        <taxon>Arthropoda</taxon>
        <taxon>Chelicerata</taxon>
        <taxon>Arachnida</taxon>
        <taxon>Araneae</taxon>
        <taxon>Araneomorphae</taxon>
        <taxon>Entelegynae</taxon>
        <taxon>Araneoidea</taxon>
        <taxon>Nephilidae</taxon>
        <taxon>Trichonephila</taxon>
    </lineage>
</organism>
<comment type="caution">
    <text evidence="1">The sequence shown here is derived from an EMBL/GenBank/DDBJ whole genome shotgun (WGS) entry which is preliminary data.</text>
</comment>
<keyword evidence="2" id="KW-1185">Reference proteome</keyword>
<proteinExistence type="predicted"/>
<gene>
    <name evidence="1" type="ORF">TNCT_231371</name>
</gene>